<evidence type="ECO:0000313" key="2">
    <source>
        <dbReference type="EMBL" id="KAK8173706.1"/>
    </source>
</evidence>
<dbReference type="EMBL" id="JBBWUH010000003">
    <property type="protein sequence ID" value="KAK8173706.1"/>
    <property type="molecule type" value="Genomic_DNA"/>
</dbReference>
<comment type="caution">
    <text evidence="2">The sequence shown here is derived from an EMBL/GenBank/DDBJ whole genome shotgun (WGS) entry which is preliminary data.</text>
</comment>
<name>A0ABR1XZJ5_9PEZI</name>
<evidence type="ECO:0000256" key="1">
    <source>
        <dbReference type="SAM" id="MobiDB-lite"/>
    </source>
</evidence>
<reference evidence="2 3" key="1">
    <citation type="journal article" date="2022" name="G3 (Bethesda)">
        <title>Enemy or ally: a genomic approach to elucidate the lifestyle of Phyllosticta citrichinaensis.</title>
        <authorList>
            <person name="Buijs V.A."/>
            <person name="Groenewald J.Z."/>
            <person name="Haridas S."/>
            <person name="LaButti K.M."/>
            <person name="Lipzen A."/>
            <person name="Martin F.M."/>
            <person name="Barry K."/>
            <person name="Grigoriev I.V."/>
            <person name="Crous P.W."/>
            <person name="Seidl M.F."/>
        </authorList>
    </citation>
    <scope>NUCLEOTIDE SEQUENCE [LARGE SCALE GENOMIC DNA]</scope>
    <source>
        <strain evidence="2 3">CBS 129764</strain>
    </source>
</reference>
<organism evidence="2 3">
    <name type="scientific">Phyllosticta citrichinensis</name>
    <dbReference type="NCBI Taxonomy" id="1130410"/>
    <lineage>
        <taxon>Eukaryota</taxon>
        <taxon>Fungi</taxon>
        <taxon>Dikarya</taxon>
        <taxon>Ascomycota</taxon>
        <taxon>Pezizomycotina</taxon>
        <taxon>Dothideomycetes</taxon>
        <taxon>Dothideomycetes incertae sedis</taxon>
        <taxon>Botryosphaeriales</taxon>
        <taxon>Phyllostictaceae</taxon>
        <taxon>Phyllosticta</taxon>
    </lineage>
</organism>
<feature type="compositionally biased region" description="Low complexity" evidence="1">
    <location>
        <begin position="156"/>
        <end position="169"/>
    </location>
</feature>
<gene>
    <name evidence="2" type="ORF">IWX90DRAFT_413109</name>
</gene>
<evidence type="ECO:0000313" key="3">
    <source>
        <dbReference type="Proteomes" id="UP001456524"/>
    </source>
</evidence>
<keyword evidence="3" id="KW-1185">Reference proteome</keyword>
<dbReference type="Proteomes" id="UP001456524">
    <property type="component" value="Unassembled WGS sequence"/>
</dbReference>
<protein>
    <submittedName>
        <fullName evidence="2">Uncharacterized protein</fullName>
    </submittedName>
</protein>
<accession>A0ABR1XZJ5</accession>
<feature type="region of interest" description="Disordered" evidence="1">
    <location>
        <begin position="138"/>
        <end position="177"/>
    </location>
</feature>
<sequence length="238" mass="27280">MASFDSRARCALRSEEPVLRTHLREFRDIVRRTLELNAHGESTLSAAKKALDLLVQLDPNTVAFSAALEPFRHLLCRMERELPSPGATKLTMMELYAEFATKHQSNMAKVALEPVPKELDVEVLQETDESRQSQEEWFEAMEGDQRCQKETQTLVRSRSSSDITTTDSSQVNGQSKPMDKVKIKFNVRTEPLSSPEVREKGIVRARLVERRRKAVRGVEIEDGWIRILVKWTEKEEAE</sequence>
<proteinExistence type="predicted"/>